<protein>
    <submittedName>
        <fullName evidence="2">Uncharacterized protein</fullName>
    </submittedName>
</protein>
<evidence type="ECO:0000313" key="2">
    <source>
        <dbReference type="EMBL" id="WVY98633.1"/>
    </source>
</evidence>
<keyword evidence="3" id="KW-1185">Reference proteome</keyword>
<dbReference type="Proteomes" id="UP001374535">
    <property type="component" value="Chromosome 9"/>
</dbReference>
<accession>A0AAQ3MX29</accession>
<proteinExistence type="predicted"/>
<feature type="compositionally biased region" description="Pro residues" evidence="1">
    <location>
        <begin position="78"/>
        <end position="88"/>
    </location>
</feature>
<feature type="compositionally biased region" description="Pro residues" evidence="1">
    <location>
        <begin position="29"/>
        <end position="42"/>
    </location>
</feature>
<feature type="compositionally biased region" description="Low complexity" evidence="1">
    <location>
        <begin position="1"/>
        <end position="28"/>
    </location>
</feature>
<name>A0AAQ3MX29_VIGMU</name>
<feature type="compositionally biased region" description="Low complexity" evidence="1">
    <location>
        <begin position="43"/>
        <end position="55"/>
    </location>
</feature>
<dbReference type="EMBL" id="CP144692">
    <property type="protein sequence ID" value="WVY98633.1"/>
    <property type="molecule type" value="Genomic_DNA"/>
</dbReference>
<evidence type="ECO:0000313" key="3">
    <source>
        <dbReference type="Proteomes" id="UP001374535"/>
    </source>
</evidence>
<organism evidence="2 3">
    <name type="scientific">Vigna mungo</name>
    <name type="common">Black gram</name>
    <name type="synonym">Phaseolus mungo</name>
    <dbReference type="NCBI Taxonomy" id="3915"/>
    <lineage>
        <taxon>Eukaryota</taxon>
        <taxon>Viridiplantae</taxon>
        <taxon>Streptophyta</taxon>
        <taxon>Embryophyta</taxon>
        <taxon>Tracheophyta</taxon>
        <taxon>Spermatophyta</taxon>
        <taxon>Magnoliopsida</taxon>
        <taxon>eudicotyledons</taxon>
        <taxon>Gunneridae</taxon>
        <taxon>Pentapetalae</taxon>
        <taxon>rosids</taxon>
        <taxon>fabids</taxon>
        <taxon>Fabales</taxon>
        <taxon>Fabaceae</taxon>
        <taxon>Papilionoideae</taxon>
        <taxon>50 kb inversion clade</taxon>
        <taxon>NPAAA clade</taxon>
        <taxon>indigoferoid/millettioid clade</taxon>
        <taxon>Phaseoleae</taxon>
        <taxon>Vigna</taxon>
    </lineage>
</organism>
<feature type="region of interest" description="Disordered" evidence="1">
    <location>
        <begin position="1"/>
        <end position="98"/>
    </location>
</feature>
<dbReference type="AlphaFoldDB" id="A0AAQ3MX29"/>
<gene>
    <name evidence="2" type="ORF">V8G54_030784</name>
</gene>
<evidence type="ECO:0000256" key="1">
    <source>
        <dbReference type="SAM" id="MobiDB-lite"/>
    </source>
</evidence>
<reference evidence="2 3" key="1">
    <citation type="journal article" date="2023" name="Life. Sci Alliance">
        <title>Evolutionary insights into 3D genome organization and epigenetic landscape of Vigna mungo.</title>
        <authorList>
            <person name="Junaid A."/>
            <person name="Singh B."/>
            <person name="Bhatia S."/>
        </authorList>
    </citation>
    <scope>NUCLEOTIDE SEQUENCE [LARGE SCALE GENOMIC DNA]</scope>
    <source>
        <strain evidence="2">Urdbean</strain>
    </source>
</reference>
<sequence length="164" mass="17501">MLSYSPITWSPSPTSSSSTAEPVSLLSSPPKPSSSPTTPLPTFPSTTPPSRTLTSSPPPPSPPTKSFLYHSLFGNGFPPSPSPPPATPSTPSGTQVRPPLTPVSTVSFCFPSSPSFFHCYCAKVFQFLLKRKGKNVPWVADLLLFPARSILNTLTMVKEPSTVR</sequence>